<dbReference type="PANTHER" id="PTHR32305:SF15">
    <property type="entry name" value="PROTEIN RHSA-RELATED"/>
    <property type="match status" value="1"/>
</dbReference>
<reference evidence="1 2" key="1">
    <citation type="submission" date="2022-07" db="EMBL/GenBank/DDBJ databases">
        <title>Characterization of plant growth promoting rhizobacteria (PGPR) for use as bioinoculants in agriculture.</title>
        <authorList>
            <person name="Hassen A.I."/>
            <person name="Pierneef R."/>
        </authorList>
    </citation>
    <scope>NUCLEOTIDE SEQUENCE [LARGE SCALE GENOMIC DNA]</scope>
    <source>
        <strain evidence="1 2">SARCC-3054</strain>
    </source>
</reference>
<dbReference type="NCBIfam" id="TIGR03696">
    <property type="entry name" value="Rhs_assc_core"/>
    <property type="match status" value="1"/>
</dbReference>
<protein>
    <submittedName>
        <fullName evidence="1">Toxin</fullName>
    </submittedName>
</protein>
<gene>
    <name evidence="1" type="ORF">NQF78_09110</name>
</gene>
<dbReference type="Proteomes" id="UP001207830">
    <property type="component" value="Unassembled WGS sequence"/>
</dbReference>
<dbReference type="Gene3D" id="2.180.10.10">
    <property type="entry name" value="RHS repeat-associated core"/>
    <property type="match status" value="1"/>
</dbReference>
<sequence length="922" mass="103218">MTANVHRRTPALAVNDARGLPVRQVAYLRTVADDTPAALASRQHHDPAGRLIEQWDPRLSVPCRVSVPGLDGSALKSDSVDAGWRLHLPGLAGEPLQRWDERGTRWRTTFDEQLRVIALSENDEADVDVFTYADASADAAHNLRGQLLTQKDRSGTLSTDSFALTRQALTQTRTFEDGEAFTSQWRFSPLGALLEQTDAGGHRQRSSYGLAGQLKQVHLRVSGKTDWQPVLLDMQYNAATQIIEQLAGNRVRSRWTYALADGRLHTQSSRKEAGEVLQDFEYFHDRVGNISRIEDHAFQPVYFANQLINGHRDFSYDSLYRLTRATGYDDAPPSDIPGLPQPGDPNNRLNYTQTYQYDCGGNLIELRHLRATNAYTRTMRIDPQSNRGVRWKPGDPEPVFDRLFDGHGNQQAVQPGQNLQWNVRDELQQVILIPRENQRSDAEHYTYSQGARVLKYHEAFTETAEHFQQVRYLPGLEIRTRDNGEELHVISLVHARCLHWAQKKPKDADADQLRYSLDDHLGSCVMELDQQAGLINHEGYYPFGETAWMVGEHEVEVSYKFIRYSGKEMDVSGLYYYGARYYAPWLQRWVSADTEQADGPNLYAFVGNNPMRYIDPDGNARAETLIMVTSEFISVINAYSTQVVDQLHNILHPLGLNRTMVLSLVVETGYWYTATTQSGSLGSGFVDGIIPPPTEVAAYPTVGGVSGGNAAGDLAAKMLDPVTESVGINLGPLIPQTSQMSVSAIDKSLGIDRPVKEIESWKDIKSELINPALNAVLNPEFLIGRVLGAAISIVPHFLSLFKKAQDAEDIKNRLDPAKIEKIENMLNEWKTVVEQRAGWAESAFDVLGTDVILPAEMLPNVTHMTSGQRLAPITRAGMRQQTNAALRHISRAQAMVGWYKEMGTTDNQFLLKQTRANKKKAA</sequence>
<dbReference type="RefSeq" id="WP_267798902.1">
    <property type="nucleotide sequence ID" value="NZ_JANIGP010000004.1"/>
</dbReference>
<dbReference type="PANTHER" id="PTHR32305">
    <property type="match status" value="1"/>
</dbReference>
<organism evidence="1 2">
    <name type="scientific">Pseudomonas monsensis</name>
    <dbReference type="NCBI Taxonomy" id="2745509"/>
    <lineage>
        <taxon>Bacteria</taxon>
        <taxon>Pseudomonadati</taxon>
        <taxon>Pseudomonadota</taxon>
        <taxon>Gammaproteobacteria</taxon>
        <taxon>Pseudomonadales</taxon>
        <taxon>Pseudomonadaceae</taxon>
        <taxon>Pseudomonas</taxon>
    </lineage>
</organism>
<dbReference type="InterPro" id="IPR050708">
    <property type="entry name" value="T6SS_VgrG/RHS"/>
</dbReference>
<name>A0ABT3YSG8_9PSED</name>
<proteinExistence type="predicted"/>
<comment type="caution">
    <text evidence="1">The sequence shown here is derived from an EMBL/GenBank/DDBJ whole genome shotgun (WGS) entry which is preliminary data.</text>
</comment>
<dbReference type="InterPro" id="IPR022385">
    <property type="entry name" value="Rhs_assc_core"/>
</dbReference>
<accession>A0ABT3YSG8</accession>
<keyword evidence="2" id="KW-1185">Reference proteome</keyword>
<evidence type="ECO:0000313" key="2">
    <source>
        <dbReference type="Proteomes" id="UP001207830"/>
    </source>
</evidence>
<evidence type="ECO:0000313" key="1">
    <source>
        <dbReference type="EMBL" id="MCY0108469.1"/>
    </source>
</evidence>
<dbReference type="EMBL" id="JANIGP010000004">
    <property type="protein sequence ID" value="MCY0108469.1"/>
    <property type="molecule type" value="Genomic_DNA"/>
</dbReference>